<dbReference type="GO" id="GO:0008121">
    <property type="term" value="F:quinol-cytochrome-c reductase activity"/>
    <property type="evidence" value="ECO:0007669"/>
    <property type="project" value="UniProtKB-EC"/>
</dbReference>
<keyword evidence="15" id="KW-0411">Iron-sulfur</keyword>
<dbReference type="InterPro" id="IPR036922">
    <property type="entry name" value="Rieske_2Fe-2S_sf"/>
</dbReference>
<dbReference type="PANTHER" id="PTHR10134">
    <property type="entry name" value="CYTOCHROME B-C1 COMPLEX SUBUNIT RIESKE, MITOCHONDRIAL"/>
    <property type="match status" value="1"/>
</dbReference>
<evidence type="ECO:0000256" key="7">
    <source>
        <dbReference type="ARBA" id="ARBA00022475"/>
    </source>
</evidence>
<comment type="cofactor">
    <cofactor evidence="20">
        <name>[2Fe-2S] cluster</name>
        <dbReference type="ChEBI" id="CHEBI:190135"/>
    </cofactor>
</comment>
<evidence type="ECO:0000256" key="16">
    <source>
        <dbReference type="ARBA" id="ARBA00023136"/>
    </source>
</evidence>
<dbReference type="InterPro" id="IPR014349">
    <property type="entry name" value="Rieske_Fe-S_prot"/>
</dbReference>
<dbReference type="EC" id="7.1.1.8" evidence="4"/>
<dbReference type="PRINTS" id="PR00162">
    <property type="entry name" value="RIESKE"/>
</dbReference>
<dbReference type="CDD" id="cd03470">
    <property type="entry name" value="Rieske_cytochrome_bc1"/>
    <property type="match status" value="1"/>
</dbReference>
<keyword evidence="13" id="KW-1133">Transmembrane helix</keyword>
<accession>A0A1J5RWZ0</accession>
<protein>
    <recommendedName>
        <fullName evidence="5">Ubiquinol-cytochrome c reductase iron-sulfur subunit</fullName>
        <ecNumber evidence="4">7.1.1.8</ecNumber>
    </recommendedName>
    <alternativeName>
        <fullName evidence="19">Rieske iron-sulfur protein</fullName>
    </alternativeName>
</protein>
<dbReference type="GO" id="GO:0046872">
    <property type="term" value="F:metal ion binding"/>
    <property type="evidence" value="ECO:0007669"/>
    <property type="project" value="UniProtKB-KW"/>
</dbReference>
<dbReference type="NCBIfam" id="TIGR01416">
    <property type="entry name" value="Rieske_proteo"/>
    <property type="match status" value="1"/>
</dbReference>
<evidence type="ECO:0000256" key="17">
    <source>
        <dbReference type="ARBA" id="ARBA00023157"/>
    </source>
</evidence>
<dbReference type="SUPFAM" id="SSF50022">
    <property type="entry name" value="ISP domain"/>
    <property type="match status" value="1"/>
</dbReference>
<dbReference type="InterPro" id="IPR019470">
    <property type="entry name" value="Ubiq_cytC_Rdtase_Fe-S_su_TAT"/>
</dbReference>
<evidence type="ECO:0000256" key="12">
    <source>
        <dbReference type="ARBA" id="ARBA00022982"/>
    </source>
</evidence>
<evidence type="ECO:0000259" key="21">
    <source>
        <dbReference type="PROSITE" id="PS51296"/>
    </source>
</evidence>
<evidence type="ECO:0000256" key="19">
    <source>
        <dbReference type="ARBA" id="ARBA00032409"/>
    </source>
</evidence>
<name>A0A1J5RWZ0_9ZZZZ</name>
<comment type="caution">
    <text evidence="22">The sequence shown here is derived from an EMBL/GenBank/DDBJ whole genome shotgun (WGS) entry which is preliminary data.</text>
</comment>
<evidence type="ECO:0000256" key="8">
    <source>
        <dbReference type="ARBA" id="ARBA00022692"/>
    </source>
</evidence>
<dbReference type="Pfam" id="PF00355">
    <property type="entry name" value="Rieske"/>
    <property type="match status" value="1"/>
</dbReference>
<dbReference type="InterPro" id="IPR006317">
    <property type="entry name" value="Ubiquinol_cyt_c_Rdtase_Fe-S-su"/>
</dbReference>
<organism evidence="22">
    <name type="scientific">mine drainage metagenome</name>
    <dbReference type="NCBI Taxonomy" id="410659"/>
    <lineage>
        <taxon>unclassified sequences</taxon>
        <taxon>metagenomes</taxon>
        <taxon>ecological metagenomes</taxon>
    </lineage>
</organism>
<gene>
    <name evidence="22" type="primary">petA_6</name>
    <name evidence="22" type="ORF">GALL_240010</name>
</gene>
<dbReference type="Gene3D" id="2.102.10.10">
    <property type="entry name" value="Rieske [2Fe-2S] iron-sulphur domain"/>
    <property type="match status" value="1"/>
</dbReference>
<proteinExistence type="predicted"/>
<dbReference type="GO" id="GO:0016491">
    <property type="term" value="F:oxidoreductase activity"/>
    <property type="evidence" value="ECO:0007669"/>
    <property type="project" value="UniProtKB-KW"/>
</dbReference>
<keyword evidence="9" id="KW-0001">2Fe-2S</keyword>
<keyword evidence="12" id="KW-0249">Electron transport</keyword>
<dbReference type="GO" id="GO:0051537">
    <property type="term" value="F:2 iron, 2 sulfur cluster binding"/>
    <property type="evidence" value="ECO:0007669"/>
    <property type="project" value="UniProtKB-KW"/>
</dbReference>
<evidence type="ECO:0000256" key="3">
    <source>
        <dbReference type="ARBA" id="ARBA00011649"/>
    </source>
</evidence>
<evidence type="ECO:0000256" key="15">
    <source>
        <dbReference type="ARBA" id="ARBA00023014"/>
    </source>
</evidence>
<evidence type="ECO:0000256" key="2">
    <source>
        <dbReference type="ARBA" id="ARBA00004162"/>
    </source>
</evidence>
<keyword evidence="7" id="KW-1003">Cell membrane</keyword>
<comment type="subunit">
    <text evidence="3">The main subunits of complex b-c1 are: cytochrome b, cytochrome c1 and the Rieske protein.</text>
</comment>
<sequence length="192" mass="21244">MDPKRRVWLIATGVSACVGTVATAVPFVESMEPSDVARVNGGPIELDISPIQPGQKLIVLWRGQPVWVLRRTPQMLASLKLTQNLVADPFSKNTQYPTPLWAQNQWRSIKPEYFVFIDICTHLGCAPNLRATPGAQPGLPDNWPGGFLCPCHGSRYDLAARVFKNMPAPANMVVPDYAFINDKKILLGEHRA</sequence>
<evidence type="ECO:0000256" key="20">
    <source>
        <dbReference type="ARBA" id="ARBA00034078"/>
    </source>
</evidence>
<comment type="subcellular location">
    <subcellularLocation>
        <location evidence="2">Cell membrane</location>
        <topology evidence="2">Single-pass membrane protein</topology>
    </subcellularLocation>
</comment>
<keyword evidence="22" id="KW-0560">Oxidoreductase</keyword>
<dbReference type="GO" id="GO:0005886">
    <property type="term" value="C:plasma membrane"/>
    <property type="evidence" value="ECO:0007669"/>
    <property type="project" value="UniProtKB-SubCell"/>
</dbReference>
<evidence type="ECO:0000256" key="6">
    <source>
        <dbReference type="ARBA" id="ARBA00022448"/>
    </source>
</evidence>
<evidence type="ECO:0000256" key="18">
    <source>
        <dbReference type="ARBA" id="ARBA00029351"/>
    </source>
</evidence>
<dbReference type="EMBL" id="MLJW01000195">
    <property type="protein sequence ID" value="OIQ93995.1"/>
    <property type="molecule type" value="Genomic_DNA"/>
</dbReference>
<evidence type="ECO:0000256" key="13">
    <source>
        <dbReference type="ARBA" id="ARBA00022989"/>
    </source>
</evidence>
<evidence type="ECO:0000256" key="4">
    <source>
        <dbReference type="ARBA" id="ARBA00012951"/>
    </source>
</evidence>
<dbReference type="PROSITE" id="PS51257">
    <property type="entry name" value="PROKAR_LIPOPROTEIN"/>
    <property type="match status" value="1"/>
</dbReference>
<evidence type="ECO:0000256" key="10">
    <source>
        <dbReference type="ARBA" id="ARBA00022723"/>
    </source>
</evidence>
<feature type="domain" description="Rieske" evidence="21">
    <location>
        <begin position="106"/>
        <end position="186"/>
    </location>
</feature>
<evidence type="ECO:0000256" key="5">
    <source>
        <dbReference type="ARBA" id="ARBA00019816"/>
    </source>
</evidence>
<dbReference type="PROSITE" id="PS51296">
    <property type="entry name" value="RIESKE"/>
    <property type="match status" value="1"/>
</dbReference>
<keyword evidence="14" id="KW-0408">Iron</keyword>
<dbReference type="InterPro" id="IPR005805">
    <property type="entry name" value="Rieske_Fe-S_prot_C"/>
</dbReference>
<keyword evidence="6" id="KW-0813">Transport</keyword>
<keyword evidence="8" id="KW-0812">Transmembrane</keyword>
<keyword evidence="11" id="KW-1278">Translocase</keyword>
<reference evidence="22" key="1">
    <citation type="submission" date="2016-10" db="EMBL/GenBank/DDBJ databases">
        <title>Sequence of Gallionella enrichment culture.</title>
        <authorList>
            <person name="Poehlein A."/>
            <person name="Muehling M."/>
            <person name="Daniel R."/>
        </authorList>
    </citation>
    <scope>NUCLEOTIDE SEQUENCE</scope>
</reference>
<comment type="function">
    <text evidence="1">Component of the ubiquinol-cytochrome c reductase complex (complex III or cytochrome b-c1 complex), which is a respiratory chain that generates an electrochemical potential coupled to ATP synthesis.</text>
</comment>
<keyword evidence="16" id="KW-0472">Membrane</keyword>
<dbReference type="Pfam" id="PF10399">
    <property type="entry name" value="UCR_Fe-S_N"/>
    <property type="match status" value="1"/>
</dbReference>
<evidence type="ECO:0000313" key="22">
    <source>
        <dbReference type="EMBL" id="OIQ93995.1"/>
    </source>
</evidence>
<comment type="catalytic activity">
    <reaction evidence="18">
        <text>a quinol + 2 Fe(III)-[cytochrome c](out) = a quinone + 2 Fe(II)-[cytochrome c](out) + 2 H(+)(out)</text>
        <dbReference type="Rhea" id="RHEA:11484"/>
        <dbReference type="Rhea" id="RHEA-COMP:10350"/>
        <dbReference type="Rhea" id="RHEA-COMP:14399"/>
        <dbReference type="ChEBI" id="CHEBI:15378"/>
        <dbReference type="ChEBI" id="CHEBI:24646"/>
        <dbReference type="ChEBI" id="CHEBI:29033"/>
        <dbReference type="ChEBI" id="CHEBI:29034"/>
        <dbReference type="ChEBI" id="CHEBI:132124"/>
        <dbReference type="EC" id="7.1.1.8"/>
    </reaction>
</comment>
<dbReference type="Gene3D" id="1.20.5.510">
    <property type="entry name" value="Single helix bin"/>
    <property type="match status" value="1"/>
</dbReference>
<keyword evidence="17" id="KW-1015">Disulfide bond</keyword>
<evidence type="ECO:0000256" key="11">
    <source>
        <dbReference type="ARBA" id="ARBA00022967"/>
    </source>
</evidence>
<keyword evidence="10" id="KW-0479">Metal-binding</keyword>
<dbReference type="InterPro" id="IPR017941">
    <property type="entry name" value="Rieske_2Fe-2S"/>
</dbReference>
<dbReference type="AlphaFoldDB" id="A0A1J5RWZ0"/>
<evidence type="ECO:0000256" key="1">
    <source>
        <dbReference type="ARBA" id="ARBA00002444"/>
    </source>
</evidence>
<evidence type="ECO:0000256" key="9">
    <source>
        <dbReference type="ARBA" id="ARBA00022714"/>
    </source>
</evidence>
<evidence type="ECO:0000256" key="14">
    <source>
        <dbReference type="ARBA" id="ARBA00023004"/>
    </source>
</evidence>